<feature type="domain" description="AAA+ ATPase" evidence="4">
    <location>
        <begin position="49"/>
        <end position="172"/>
    </location>
</feature>
<proteinExistence type="inferred from homology"/>
<dbReference type="Gene3D" id="1.10.3710.10">
    <property type="entry name" value="DNA polymerase III clamp loader subunits, C-terminal domain"/>
    <property type="match status" value="1"/>
</dbReference>
<dbReference type="SUPFAM" id="SSF52540">
    <property type="entry name" value="P-loop containing nucleoside triphosphate hydrolases"/>
    <property type="match status" value="1"/>
</dbReference>
<dbReference type="PANTHER" id="PTHR13779:SF7">
    <property type="entry name" value="ATPASE WRNIP1"/>
    <property type="match status" value="1"/>
</dbReference>
<keyword evidence="3" id="KW-0067">ATP-binding</keyword>
<evidence type="ECO:0000256" key="1">
    <source>
        <dbReference type="ARBA" id="ARBA00008959"/>
    </source>
</evidence>
<dbReference type="InterPro" id="IPR003593">
    <property type="entry name" value="AAA+_ATPase"/>
</dbReference>
<comment type="caution">
    <text evidence="5">The sequence shown here is derived from an EMBL/GenBank/DDBJ whole genome shotgun (WGS) entry which is preliminary data.</text>
</comment>
<dbReference type="RefSeq" id="WP_285152514.1">
    <property type="nucleotide sequence ID" value="NZ_JASSPP010000001.1"/>
</dbReference>
<name>A0ABT7HKH2_9FUSO</name>
<dbReference type="Gene3D" id="3.40.50.300">
    <property type="entry name" value="P-loop containing nucleotide triphosphate hydrolases"/>
    <property type="match status" value="1"/>
</dbReference>
<comment type="similarity">
    <text evidence="1">Belongs to the AAA ATPase family. RarA/MGS1/WRNIP1 subfamily.</text>
</comment>
<dbReference type="Proteomes" id="UP001225134">
    <property type="component" value="Unassembled WGS sequence"/>
</dbReference>
<organism evidence="5 6">
    <name type="scientific">Sneathia sanguinegens</name>
    <dbReference type="NCBI Taxonomy" id="40543"/>
    <lineage>
        <taxon>Bacteria</taxon>
        <taxon>Fusobacteriati</taxon>
        <taxon>Fusobacteriota</taxon>
        <taxon>Fusobacteriia</taxon>
        <taxon>Fusobacteriales</taxon>
        <taxon>Leptotrichiaceae</taxon>
        <taxon>Sneathia</taxon>
    </lineage>
</organism>
<evidence type="ECO:0000256" key="2">
    <source>
        <dbReference type="ARBA" id="ARBA00022741"/>
    </source>
</evidence>
<dbReference type="SMART" id="SM00382">
    <property type="entry name" value="AAA"/>
    <property type="match status" value="1"/>
</dbReference>
<evidence type="ECO:0000313" key="5">
    <source>
        <dbReference type="EMBL" id="MDK9580125.1"/>
    </source>
</evidence>
<dbReference type="InterPro" id="IPR051314">
    <property type="entry name" value="AAA_ATPase_RarA/MGS1/WRNIP1"/>
</dbReference>
<protein>
    <submittedName>
        <fullName evidence="5">Replication-associated recombination protein A</fullName>
    </submittedName>
</protein>
<dbReference type="Gene3D" id="1.20.272.10">
    <property type="match status" value="1"/>
</dbReference>
<evidence type="ECO:0000256" key="3">
    <source>
        <dbReference type="ARBA" id="ARBA00022840"/>
    </source>
</evidence>
<dbReference type="Pfam" id="PF16193">
    <property type="entry name" value="AAA_assoc_2"/>
    <property type="match status" value="1"/>
</dbReference>
<keyword evidence="6" id="KW-1185">Reference proteome</keyword>
<dbReference type="InterPro" id="IPR008921">
    <property type="entry name" value="DNA_pol3_clamp-load_cplx_C"/>
</dbReference>
<dbReference type="CDD" id="cd00009">
    <property type="entry name" value="AAA"/>
    <property type="match status" value="1"/>
</dbReference>
<dbReference type="InterPro" id="IPR032423">
    <property type="entry name" value="AAA_assoc_2"/>
</dbReference>
<dbReference type="Gene3D" id="1.10.8.60">
    <property type="match status" value="1"/>
</dbReference>
<accession>A0ABT7HKH2</accession>
<evidence type="ECO:0000313" key="6">
    <source>
        <dbReference type="Proteomes" id="UP001225134"/>
    </source>
</evidence>
<dbReference type="PANTHER" id="PTHR13779">
    <property type="entry name" value="WERNER HELICASE-INTERACTING PROTEIN 1 FAMILY MEMBER"/>
    <property type="match status" value="1"/>
</dbReference>
<keyword evidence="2" id="KW-0547">Nucleotide-binding</keyword>
<dbReference type="InterPro" id="IPR021886">
    <property type="entry name" value="MgsA_C"/>
</dbReference>
<dbReference type="Pfam" id="PF12002">
    <property type="entry name" value="MgsA_C"/>
    <property type="match status" value="1"/>
</dbReference>
<sequence length="393" mass="44815">MVDKMDQLGIFHNEEIKPLAYRARPTKLEDFVGQTFSIRIIQKMIEKKKLVNMLIYGPSGCGKTTVSKIIAKEMNYNFEYLNAIKCGVSSIKEVSKRAKDYMATTGKKTILLFDEIHRFNKAQQDSLLQDIEEGEIILIGATTENPYYTLNKAIISRCIVLKFEKLKDEDIRKILKKVCDKFSINIDEEVTKYILSIADGDARTALNVLELIEQTDLEMVKNGINIQQRYDASDKYDRISALIKSIRGSDENAAIYWLATMLDAGEDIKYIARRLVISASEDVGLANVQALNVAVSTMKAIEEIGMPEARIILAECVIYLALSPKSNSAYKAINKALEHIRENGVQKVPVHLTKLGSNKYIYPHDYTNHYIKQKYMEKYIKFYNSADNKFEKN</sequence>
<dbReference type="Pfam" id="PF00004">
    <property type="entry name" value="AAA"/>
    <property type="match status" value="1"/>
</dbReference>
<evidence type="ECO:0000259" key="4">
    <source>
        <dbReference type="SMART" id="SM00382"/>
    </source>
</evidence>
<dbReference type="EMBL" id="JASSPP010000001">
    <property type="protein sequence ID" value="MDK9580125.1"/>
    <property type="molecule type" value="Genomic_DNA"/>
</dbReference>
<reference evidence="5 6" key="1">
    <citation type="submission" date="2023-06" db="EMBL/GenBank/DDBJ databases">
        <title>Antibody response to the Sneathia vaginalis cytopathogenic toxin A during pregnancy.</title>
        <authorList>
            <person name="Mccoy Z.T."/>
            <person name="Serrano M.G."/>
            <person name="Spaine K."/>
            <person name="Edwards D.J."/>
            <person name="Buck G.A."/>
            <person name="Jefferson K."/>
        </authorList>
    </citation>
    <scope>NUCLEOTIDE SEQUENCE [LARGE SCALE GENOMIC DNA]</scope>
    <source>
        <strain evidence="5 6">CCUG 42621</strain>
    </source>
</reference>
<dbReference type="CDD" id="cd18139">
    <property type="entry name" value="HLD_clamp_RarA"/>
    <property type="match status" value="1"/>
</dbReference>
<dbReference type="InterPro" id="IPR027417">
    <property type="entry name" value="P-loop_NTPase"/>
</dbReference>
<dbReference type="SUPFAM" id="SSF48019">
    <property type="entry name" value="post-AAA+ oligomerization domain-like"/>
    <property type="match status" value="1"/>
</dbReference>
<gene>
    <name evidence="5" type="ORF">QQA45_01080</name>
</gene>
<dbReference type="InterPro" id="IPR003959">
    <property type="entry name" value="ATPase_AAA_core"/>
</dbReference>